<proteinExistence type="predicted"/>
<name>A0ABM8VXG9_GIGMA</name>
<dbReference type="Proteomes" id="UP000789901">
    <property type="component" value="Unassembled WGS sequence"/>
</dbReference>
<gene>
    <name evidence="1" type="ORF">GMARGA_LOCUS785</name>
</gene>
<comment type="caution">
    <text evidence="1">The sequence shown here is derived from an EMBL/GenBank/DDBJ whole genome shotgun (WGS) entry which is preliminary data.</text>
</comment>
<dbReference type="EMBL" id="CAJVQB010000153">
    <property type="protein sequence ID" value="CAG8471184.1"/>
    <property type="molecule type" value="Genomic_DNA"/>
</dbReference>
<reference evidence="1 2" key="1">
    <citation type="submission" date="2021-06" db="EMBL/GenBank/DDBJ databases">
        <authorList>
            <person name="Kallberg Y."/>
            <person name="Tangrot J."/>
            <person name="Rosling A."/>
        </authorList>
    </citation>
    <scope>NUCLEOTIDE SEQUENCE [LARGE SCALE GENOMIC DNA]</scope>
    <source>
        <strain evidence="1 2">120-4 pot B 10/14</strain>
    </source>
</reference>
<organism evidence="1 2">
    <name type="scientific">Gigaspora margarita</name>
    <dbReference type="NCBI Taxonomy" id="4874"/>
    <lineage>
        <taxon>Eukaryota</taxon>
        <taxon>Fungi</taxon>
        <taxon>Fungi incertae sedis</taxon>
        <taxon>Mucoromycota</taxon>
        <taxon>Glomeromycotina</taxon>
        <taxon>Glomeromycetes</taxon>
        <taxon>Diversisporales</taxon>
        <taxon>Gigasporaceae</taxon>
        <taxon>Gigaspora</taxon>
    </lineage>
</organism>
<protein>
    <submittedName>
        <fullName evidence="1">34374_t:CDS:1</fullName>
    </submittedName>
</protein>
<keyword evidence="2" id="KW-1185">Reference proteome</keyword>
<sequence length="41" mass="4662">MITESANIRTLNNMWHSISCKDIKSKVLEAYKAAFEKVTSC</sequence>
<evidence type="ECO:0000313" key="2">
    <source>
        <dbReference type="Proteomes" id="UP000789901"/>
    </source>
</evidence>
<evidence type="ECO:0000313" key="1">
    <source>
        <dbReference type="EMBL" id="CAG8471184.1"/>
    </source>
</evidence>
<accession>A0ABM8VXG9</accession>